<evidence type="ECO:0000256" key="8">
    <source>
        <dbReference type="RuleBase" id="RU362042"/>
    </source>
</evidence>
<dbReference type="Proteomes" id="UP000229315">
    <property type="component" value="Unassembled WGS sequence"/>
</dbReference>
<dbReference type="Pfam" id="PF10502">
    <property type="entry name" value="Peptidase_S26"/>
    <property type="match status" value="1"/>
</dbReference>
<comment type="caution">
    <text evidence="10">The sequence shown here is derived from an EMBL/GenBank/DDBJ whole genome shotgun (WGS) entry which is preliminary data.</text>
</comment>
<sequence>MERNTGKFVDDFIKFALIALLIILPIRAFVAQPFIVRGASMIPTFQSGEYLIVDQLSYRFHNPERGDVIILRYPKDEKVFFIKRVIGLPGETVELLGESIVIQGNDSPPVTIEEPYIADDRIQNEYGVYTLGEGEYFVMGDNRIESSDSRSWGVLKRDGIVGRAFLRVLPPTRLDLFPGQETHNETSL</sequence>
<dbReference type="InterPro" id="IPR036286">
    <property type="entry name" value="LexA/Signal_pep-like_sf"/>
</dbReference>
<protein>
    <recommendedName>
        <fullName evidence="3 7">Signal peptidase I</fullName>
        <ecNumber evidence="3 7">3.4.21.89</ecNumber>
    </recommendedName>
</protein>
<proteinExistence type="inferred from homology"/>
<dbReference type="InterPro" id="IPR019757">
    <property type="entry name" value="Pept_S26A_signal_pept_1_Lys-AS"/>
</dbReference>
<comment type="subcellular location">
    <subcellularLocation>
        <location evidence="8">Membrane</location>
        <topology evidence="8">Single-pass type II membrane protein</topology>
    </subcellularLocation>
</comment>
<keyword evidence="7" id="KW-0812">Transmembrane</keyword>
<dbReference type="EC" id="3.4.21.89" evidence="3 7"/>
<dbReference type="GO" id="GO:0004252">
    <property type="term" value="F:serine-type endopeptidase activity"/>
    <property type="evidence" value="ECO:0007669"/>
    <property type="project" value="InterPro"/>
</dbReference>
<dbReference type="PROSITE" id="PS00761">
    <property type="entry name" value="SPASE_I_3"/>
    <property type="match status" value="1"/>
</dbReference>
<dbReference type="GO" id="GO:0006465">
    <property type="term" value="P:signal peptide processing"/>
    <property type="evidence" value="ECO:0007669"/>
    <property type="project" value="InterPro"/>
</dbReference>
<dbReference type="PRINTS" id="PR00727">
    <property type="entry name" value="LEADERPTASE"/>
</dbReference>
<dbReference type="PANTHER" id="PTHR43390">
    <property type="entry name" value="SIGNAL PEPTIDASE I"/>
    <property type="match status" value="1"/>
</dbReference>
<dbReference type="EMBL" id="PFBH01000009">
    <property type="protein sequence ID" value="PIR85280.1"/>
    <property type="molecule type" value="Genomic_DNA"/>
</dbReference>
<dbReference type="PROSITE" id="PS00760">
    <property type="entry name" value="SPASE_I_2"/>
    <property type="match status" value="1"/>
</dbReference>
<keyword evidence="4 7" id="KW-0645">Protease</keyword>
<keyword evidence="7" id="KW-1133">Transmembrane helix</keyword>
<dbReference type="Gene3D" id="2.10.109.10">
    <property type="entry name" value="Umud Fragment, subunit A"/>
    <property type="match status" value="1"/>
</dbReference>
<dbReference type="InterPro" id="IPR019756">
    <property type="entry name" value="Pept_S26A_signal_pept_1_Ser-AS"/>
</dbReference>
<feature type="domain" description="Peptidase S26" evidence="9">
    <location>
        <begin position="11"/>
        <end position="168"/>
    </location>
</feature>
<evidence type="ECO:0000256" key="5">
    <source>
        <dbReference type="ARBA" id="ARBA00022801"/>
    </source>
</evidence>
<dbReference type="SUPFAM" id="SSF51306">
    <property type="entry name" value="LexA/Signal peptidase"/>
    <property type="match status" value="1"/>
</dbReference>
<comment type="similarity">
    <text evidence="2 8">Belongs to the peptidase S26 family.</text>
</comment>
<evidence type="ECO:0000256" key="7">
    <source>
        <dbReference type="RuleBase" id="RU003993"/>
    </source>
</evidence>
<accession>A0A2H0UFZ3</accession>
<dbReference type="CDD" id="cd06530">
    <property type="entry name" value="S26_SPase_I"/>
    <property type="match status" value="1"/>
</dbReference>
<evidence type="ECO:0000256" key="2">
    <source>
        <dbReference type="ARBA" id="ARBA00009370"/>
    </source>
</evidence>
<feature type="transmembrane region" description="Helical" evidence="7">
    <location>
        <begin position="12"/>
        <end position="30"/>
    </location>
</feature>
<dbReference type="AlphaFoldDB" id="A0A2H0UFZ3"/>
<dbReference type="InterPro" id="IPR000223">
    <property type="entry name" value="Pept_S26A_signal_pept_1"/>
</dbReference>
<evidence type="ECO:0000313" key="11">
    <source>
        <dbReference type="Proteomes" id="UP000229315"/>
    </source>
</evidence>
<organism evidence="10 11">
    <name type="scientific">Candidatus Kaiserbacteria bacterium CG10_big_fil_rev_8_21_14_0_10_45_20</name>
    <dbReference type="NCBI Taxonomy" id="1974607"/>
    <lineage>
        <taxon>Bacteria</taxon>
        <taxon>Candidatus Kaiseribacteriota</taxon>
    </lineage>
</organism>
<feature type="active site" evidence="6">
    <location>
        <position position="40"/>
    </location>
</feature>
<dbReference type="InterPro" id="IPR019758">
    <property type="entry name" value="Pept_S26A_signal_pept_1_CS"/>
</dbReference>
<evidence type="ECO:0000259" key="9">
    <source>
        <dbReference type="Pfam" id="PF10502"/>
    </source>
</evidence>
<evidence type="ECO:0000256" key="3">
    <source>
        <dbReference type="ARBA" id="ARBA00013208"/>
    </source>
</evidence>
<dbReference type="PANTHER" id="PTHR43390:SF1">
    <property type="entry name" value="CHLOROPLAST PROCESSING PEPTIDASE"/>
    <property type="match status" value="1"/>
</dbReference>
<dbReference type="GO" id="GO:0016020">
    <property type="term" value="C:membrane"/>
    <property type="evidence" value="ECO:0007669"/>
    <property type="project" value="UniProtKB-SubCell"/>
</dbReference>
<dbReference type="PROSITE" id="PS00501">
    <property type="entry name" value="SPASE_I_1"/>
    <property type="match status" value="1"/>
</dbReference>
<reference evidence="11" key="1">
    <citation type="submission" date="2017-09" db="EMBL/GenBank/DDBJ databases">
        <title>Depth-based differentiation of microbial function through sediment-hosted aquifers and enrichment of novel symbionts in the deep terrestrial subsurface.</title>
        <authorList>
            <person name="Probst A.J."/>
            <person name="Ladd B."/>
            <person name="Jarett J.K."/>
            <person name="Geller-Mcgrath D.E."/>
            <person name="Sieber C.M.K."/>
            <person name="Emerson J.B."/>
            <person name="Anantharaman K."/>
            <person name="Thomas B.C."/>
            <person name="Malmstrom R."/>
            <person name="Stieglmeier M."/>
            <person name="Klingl A."/>
            <person name="Woyke T."/>
            <person name="Ryan C.M."/>
            <person name="Banfield J.F."/>
        </authorList>
    </citation>
    <scope>NUCLEOTIDE SEQUENCE [LARGE SCALE GENOMIC DNA]</scope>
</reference>
<comment type="catalytic activity">
    <reaction evidence="1 7">
        <text>Cleavage of hydrophobic, N-terminal signal or leader sequences from secreted and periplasmic proteins.</text>
        <dbReference type="EC" id="3.4.21.89"/>
    </reaction>
</comment>
<evidence type="ECO:0000256" key="4">
    <source>
        <dbReference type="ARBA" id="ARBA00022670"/>
    </source>
</evidence>
<evidence type="ECO:0000256" key="1">
    <source>
        <dbReference type="ARBA" id="ARBA00000677"/>
    </source>
</evidence>
<keyword evidence="5 7" id="KW-0378">Hydrolase</keyword>
<dbReference type="NCBIfam" id="TIGR02227">
    <property type="entry name" value="sigpep_I_bact"/>
    <property type="match status" value="1"/>
</dbReference>
<feature type="active site" evidence="6">
    <location>
        <position position="83"/>
    </location>
</feature>
<dbReference type="InterPro" id="IPR019533">
    <property type="entry name" value="Peptidase_S26"/>
</dbReference>
<gene>
    <name evidence="10" type="primary">lepB</name>
    <name evidence="10" type="ORF">COU15_01560</name>
</gene>
<evidence type="ECO:0000313" key="10">
    <source>
        <dbReference type="EMBL" id="PIR85280.1"/>
    </source>
</evidence>
<evidence type="ECO:0000256" key="6">
    <source>
        <dbReference type="PIRSR" id="PIRSR600223-1"/>
    </source>
</evidence>
<keyword evidence="7" id="KW-0472">Membrane</keyword>
<dbReference type="GO" id="GO:0009003">
    <property type="term" value="F:signal peptidase activity"/>
    <property type="evidence" value="ECO:0007669"/>
    <property type="project" value="UniProtKB-EC"/>
</dbReference>
<name>A0A2H0UFZ3_9BACT</name>